<evidence type="ECO:0000256" key="1">
    <source>
        <dbReference type="SAM" id="Phobius"/>
    </source>
</evidence>
<feature type="transmembrane region" description="Helical" evidence="1">
    <location>
        <begin position="117"/>
        <end position="133"/>
    </location>
</feature>
<reference evidence="2" key="1">
    <citation type="submission" date="2016-04" db="EMBL/GenBank/DDBJ databases">
        <authorList>
            <person name="Evans L.H."/>
            <person name="Alamgir A."/>
            <person name="Owens N."/>
            <person name="Weber N.D."/>
            <person name="Virtaneva K."/>
            <person name="Barbian K."/>
            <person name="Babar A."/>
            <person name="Rosenke K."/>
        </authorList>
    </citation>
    <scope>NUCLEOTIDE SEQUENCE</scope>
    <source>
        <strain evidence="2">86-2</strain>
    </source>
</reference>
<name>A0A212KET3_9BACT</name>
<proteinExistence type="predicted"/>
<feature type="transmembrane region" description="Helical" evidence="1">
    <location>
        <begin position="90"/>
        <end position="111"/>
    </location>
</feature>
<dbReference type="AlphaFoldDB" id="A0A212KET3"/>
<feature type="transmembrane region" description="Helical" evidence="1">
    <location>
        <begin position="51"/>
        <end position="69"/>
    </location>
</feature>
<dbReference type="EMBL" id="FLUL01000002">
    <property type="protein sequence ID" value="SBW10226.1"/>
    <property type="molecule type" value="Genomic_DNA"/>
</dbReference>
<evidence type="ECO:0000313" key="2">
    <source>
        <dbReference type="EMBL" id="SBW10226.1"/>
    </source>
</evidence>
<keyword evidence="1" id="KW-0472">Membrane</keyword>
<accession>A0A212KET3</accession>
<dbReference type="RefSeq" id="WP_135105010.1">
    <property type="nucleotide sequence ID" value="NZ_CABTJG010000009.1"/>
</dbReference>
<protein>
    <submittedName>
        <fullName evidence="2">Uncharacterized protein</fullName>
    </submittedName>
</protein>
<gene>
    <name evidence="2" type="ORF">KL86DYS2_20002</name>
</gene>
<organism evidence="2">
    <name type="scientific">uncultured Dysgonomonas sp</name>
    <dbReference type="NCBI Taxonomy" id="206096"/>
    <lineage>
        <taxon>Bacteria</taxon>
        <taxon>Pseudomonadati</taxon>
        <taxon>Bacteroidota</taxon>
        <taxon>Bacteroidia</taxon>
        <taxon>Bacteroidales</taxon>
        <taxon>Dysgonomonadaceae</taxon>
        <taxon>Dysgonomonas</taxon>
        <taxon>environmental samples</taxon>
    </lineage>
</organism>
<sequence length="149" mass="17335">MENKERKLYKTLMLLFWANILLLLTVLTFILFSKGLTFGTATNTNVVFEQYTILISLASIPIALKLFHTQYRRIAELEHKKFLEKYLPAYILRMFVLDAAAILNIAGLYLFDSKNSVYMTIIIIFALFFCYPNRKTLEEANDTTSEIKD</sequence>
<keyword evidence="1" id="KW-0812">Transmembrane</keyword>
<keyword evidence="1" id="KW-1133">Transmembrane helix</keyword>
<feature type="transmembrane region" description="Helical" evidence="1">
    <location>
        <begin position="12"/>
        <end position="31"/>
    </location>
</feature>